<feature type="region of interest" description="Disordered" evidence="1">
    <location>
        <begin position="21"/>
        <end position="49"/>
    </location>
</feature>
<keyword evidence="3" id="KW-1185">Reference proteome</keyword>
<evidence type="ECO:0000256" key="1">
    <source>
        <dbReference type="SAM" id="MobiDB-lite"/>
    </source>
</evidence>
<reference evidence="2" key="1">
    <citation type="submission" date="2022-06" db="EMBL/GenBank/DDBJ databases">
        <title>Complete genome sequences of two strains of the flax pathogen Septoria linicola.</title>
        <authorList>
            <person name="Lapalu N."/>
            <person name="Simon A."/>
            <person name="Demenou B."/>
            <person name="Paumier D."/>
            <person name="Guillot M.-P."/>
            <person name="Gout L."/>
            <person name="Valade R."/>
        </authorList>
    </citation>
    <scope>NUCLEOTIDE SEQUENCE</scope>
    <source>
        <strain evidence="2">SE15195</strain>
    </source>
</reference>
<dbReference type="OrthoDB" id="3644028at2759"/>
<dbReference type="EMBL" id="CP099421">
    <property type="protein sequence ID" value="USW52595.1"/>
    <property type="molecule type" value="Genomic_DNA"/>
</dbReference>
<proteinExistence type="predicted"/>
<name>A0A9Q9APA1_9PEZI</name>
<accession>A0A9Q9APA1</accession>
<feature type="compositionally biased region" description="Polar residues" evidence="1">
    <location>
        <begin position="22"/>
        <end position="46"/>
    </location>
</feature>
<dbReference type="Proteomes" id="UP001056384">
    <property type="component" value="Chromosome 4"/>
</dbReference>
<evidence type="ECO:0000313" key="2">
    <source>
        <dbReference type="EMBL" id="USW52595.1"/>
    </source>
</evidence>
<gene>
    <name evidence="2" type="ORF">Slin15195_G059140</name>
</gene>
<dbReference type="AlphaFoldDB" id="A0A9Q9APA1"/>
<protein>
    <submittedName>
        <fullName evidence="2">Uncharacterized protein</fullName>
    </submittedName>
</protein>
<sequence>MRRENDALQTRINHLIAEQAEASIQPQTHHDSGTLSGSDHASNNVRAQDESDFVSSLTARPVGLLNAMATSSDQDASMLLAKLRSGYSWEELADEVHRNAQGHAPESDLLAPTGQTATTTLTGDDISSRPLIQHSRNLPHERRAHRHHLAHIAPIQRVSL</sequence>
<evidence type="ECO:0000313" key="3">
    <source>
        <dbReference type="Proteomes" id="UP001056384"/>
    </source>
</evidence>
<organism evidence="2 3">
    <name type="scientific">Septoria linicola</name>
    <dbReference type="NCBI Taxonomy" id="215465"/>
    <lineage>
        <taxon>Eukaryota</taxon>
        <taxon>Fungi</taxon>
        <taxon>Dikarya</taxon>
        <taxon>Ascomycota</taxon>
        <taxon>Pezizomycotina</taxon>
        <taxon>Dothideomycetes</taxon>
        <taxon>Dothideomycetidae</taxon>
        <taxon>Mycosphaerellales</taxon>
        <taxon>Mycosphaerellaceae</taxon>
        <taxon>Septoria</taxon>
    </lineage>
</organism>